<comment type="pathway">
    <text evidence="2">Plant hormone metabolism; auxin biosynthesis.</text>
</comment>
<evidence type="ECO:0000256" key="6">
    <source>
        <dbReference type="ARBA" id="ARBA00022857"/>
    </source>
</evidence>
<dbReference type="EMBL" id="JXTB01000147">
    <property type="protein sequence ID" value="PON58650.1"/>
    <property type="molecule type" value="Genomic_DNA"/>
</dbReference>
<keyword evidence="8 11" id="KW-0503">Monooxygenase</keyword>
<evidence type="ECO:0000256" key="10">
    <source>
        <dbReference type="ARBA" id="ARBA00047707"/>
    </source>
</evidence>
<dbReference type="GO" id="GO:0004499">
    <property type="term" value="F:N,N-dimethylaniline monooxygenase activity"/>
    <property type="evidence" value="ECO:0007669"/>
    <property type="project" value="InterPro"/>
</dbReference>
<dbReference type="PANTHER" id="PTHR43539">
    <property type="entry name" value="FLAVIN-BINDING MONOOXYGENASE-LIKE PROTEIN (AFU_ORTHOLOGUE AFUA_4G09220)"/>
    <property type="match status" value="1"/>
</dbReference>
<dbReference type="InterPro" id="IPR036188">
    <property type="entry name" value="FAD/NAD-bd_sf"/>
</dbReference>
<protein>
    <recommendedName>
        <fullName evidence="11">Flavin-containing monooxygenase</fullName>
        <ecNumber evidence="11">1.-.-.-</ecNumber>
    </recommendedName>
</protein>
<evidence type="ECO:0000256" key="8">
    <source>
        <dbReference type="ARBA" id="ARBA00023033"/>
    </source>
</evidence>
<dbReference type="GO" id="GO:0009851">
    <property type="term" value="P:auxin biosynthetic process"/>
    <property type="evidence" value="ECO:0007669"/>
    <property type="project" value="UniProtKB-KW"/>
</dbReference>
<proteinExistence type="inferred from homology"/>
<dbReference type="OrthoDB" id="66881at2759"/>
<feature type="region of interest" description="Disordered" evidence="12">
    <location>
        <begin position="428"/>
        <end position="453"/>
    </location>
</feature>
<dbReference type="PANTHER" id="PTHR43539:SF36">
    <property type="entry name" value="INDOLE-3-PYRUVATE MONOOXYGENASE YUCCA2"/>
    <property type="match status" value="1"/>
</dbReference>
<evidence type="ECO:0000256" key="9">
    <source>
        <dbReference type="ARBA" id="ARBA00023070"/>
    </source>
</evidence>
<dbReference type="Gene3D" id="3.50.50.60">
    <property type="entry name" value="FAD/NAD(P)-binding domain"/>
    <property type="match status" value="1"/>
</dbReference>
<comment type="catalytic activity">
    <reaction evidence="10">
        <text>indole-3-pyruvate + NADPH + O2 + H(+) = (indol-3-yl)acetate + CO2 + NADP(+) + H2O</text>
        <dbReference type="Rhea" id="RHEA:34331"/>
        <dbReference type="ChEBI" id="CHEBI:15377"/>
        <dbReference type="ChEBI" id="CHEBI:15378"/>
        <dbReference type="ChEBI" id="CHEBI:15379"/>
        <dbReference type="ChEBI" id="CHEBI:16526"/>
        <dbReference type="ChEBI" id="CHEBI:17640"/>
        <dbReference type="ChEBI" id="CHEBI:30854"/>
        <dbReference type="ChEBI" id="CHEBI:57783"/>
        <dbReference type="ChEBI" id="CHEBI:58349"/>
        <dbReference type="EC" id="1.14.13.168"/>
    </reaction>
</comment>
<dbReference type="InterPro" id="IPR020946">
    <property type="entry name" value="Flavin_mOase-like"/>
</dbReference>
<comment type="similarity">
    <text evidence="3 11">Belongs to the FMO family.</text>
</comment>
<dbReference type="EC" id="1.-.-.-" evidence="11"/>
<dbReference type="Pfam" id="PF00743">
    <property type="entry name" value="FMO-like"/>
    <property type="match status" value="1"/>
</dbReference>
<comment type="caution">
    <text evidence="13">The sequence shown here is derived from an EMBL/GenBank/DDBJ whole genome shotgun (WGS) entry which is preliminary data.</text>
</comment>
<organism evidence="13 14">
    <name type="scientific">Parasponia andersonii</name>
    <name type="common">Sponia andersonii</name>
    <dbReference type="NCBI Taxonomy" id="3476"/>
    <lineage>
        <taxon>Eukaryota</taxon>
        <taxon>Viridiplantae</taxon>
        <taxon>Streptophyta</taxon>
        <taxon>Embryophyta</taxon>
        <taxon>Tracheophyta</taxon>
        <taxon>Spermatophyta</taxon>
        <taxon>Magnoliopsida</taxon>
        <taxon>eudicotyledons</taxon>
        <taxon>Gunneridae</taxon>
        <taxon>Pentapetalae</taxon>
        <taxon>rosids</taxon>
        <taxon>fabids</taxon>
        <taxon>Rosales</taxon>
        <taxon>Cannabaceae</taxon>
        <taxon>Parasponia</taxon>
    </lineage>
</organism>
<keyword evidence="4 11" id="KW-0285">Flavoprotein</keyword>
<comment type="cofactor">
    <cofactor evidence="1 11">
        <name>FAD</name>
        <dbReference type="ChEBI" id="CHEBI:57692"/>
    </cofactor>
</comment>
<keyword evidence="9" id="KW-0073">Auxin biosynthesis</keyword>
<dbReference type="STRING" id="3476.A0A2P5CC67"/>
<evidence type="ECO:0000256" key="1">
    <source>
        <dbReference type="ARBA" id="ARBA00001974"/>
    </source>
</evidence>
<evidence type="ECO:0000256" key="12">
    <source>
        <dbReference type="SAM" id="MobiDB-lite"/>
    </source>
</evidence>
<feature type="compositionally biased region" description="Polar residues" evidence="12">
    <location>
        <begin position="435"/>
        <end position="444"/>
    </location>
</feature>
<dbReference type="InterPro" id="IPR050982">
    <property type="entry name" value="Auxin_biosynth/cation_transpt"/>
</dbReference>
<dbReference type="AlphaFoldDB" id="A0A2P5CC67"/>
<dbReference type="GO" id="GO:0050661">
    <property type="term" value="F:NADP binding"/>
    <property type="evidence" value="ECO:0007669"/>
    <property type="project" value="InterPro"/>
</dbReference>
<evidence type="ECO:0000256" key="5">
    <source>
        <dbReference type="ARBA" id="ARBA00022827"/>
    </source>
</evidence>
<dbReference type="SUPFAM" id="SSF51905">
    <property type="entry name" value="FAD/NAD(P)-binding domain"/>
    <property type="match status" value="2"/>
</dbReference>
<name>A0A2P5CC67_PARAD</name>
<gene>
    <name evidence="13" type="primary">PanYUCCA2</name>
    <name evidence="13" type="ORF">PanWU01x14_165400</name>
</gene>
<keyword evidence="14" id="KW-1185">Reference proteome</keyword>
<dbReference type="GO" id="GO:0103075">
    <property type="term" value="F:indole-3-pyruvate monooxygenase activity"/>
    <property type="evidence" value="ECO:0007669"/>
    <property type="project" value="UniProtKB-EC"/>
</dbReference>
<dbReference type="PRINTS" id="PR00411">
    <property type="entry name" value="PNDRDTASEI"/>
</dbReference>
<dbReference type="GO" id="GO:0050660">
    <property type="term" value="F:flavin adenine dinucleotide binding"/>
    <property type="evidence" value="ECO:0007669"/>
    <property type="project" value="InterPro"/>
</dbReference>
<dbReference type="PRINTS" id="PR00368">
    <property type="entry name" value="FADPNR"/>
</dbReference>
<accession>A0A2P5CC67</accession>
<evidence type="ECO:0000256" key="4">
    <source>
        <dbReference type="ARBA" id="ARBA00022630"/>
    </source>
</evidence>
<sequence>MDYLKEIEGKQIHDKMTSTRRILVSGGPIIVGAGPSGLAVAACLKEKNIPSLILERANCIASLWQLKTYDRIRLHLPKQFSQLPLRPFPSNFPTYPTKQQFLAYLKDYAHHYDLKPVFNKRVESARFDHRSGIWQVKAVTSEAAATTAGSKEDDDHREEEDAEITEYVSQWLVVATGENAEEAVPEIEGLGGFGGPVVHTSSYKSGELFRGKRVLVVGCGNSGMEVCLDLCNYNARPSLVVRDSVHVLPQEMLGRSTFGLSMWLLKWLPLCVVDQFLLLMSHLMLGDTSQLGLIRPKLGPLQLKSMAGKTPVLDIGTLAKIRIGEIKVCKAIKRLTQHAAEFIDGKVESFDAIILATGFKSNVKTWLKETKMFSEKNGMPRKAFPNGWKGECGLYAVGFTQRGLLGASADARRIAQDIYDQSRNADQPATHFVPFNSNPTSTTHAKPPPTLQT</sequence>
<keyword evidence="5 11" id="KW-0274">FAD</keyword>
<evidence type="ECO:0000256" key="2">
    <source>
        <dbReference type="ARBA" id="ARBA00004814"/>
    </source>
</evidence>
<dbReference type="FunFam" id="3.50.50.60:FF:000100">
    <property type="entry name" value="Flavin-containing monooxygenase"/>
    <property type="match status" value="1"/>
</dbReference>
<evidence type="ECO:0000313" key="14">
    <source>
        <dbReference type="Proteomes" id="UP000237105"/>
    </source>
</evidence>
<evidence type="ECO:0000313" key="13">
    <source>
        <dbReference type="EMBL" id="PON58650.1"/>
    </source>
</evidence>
<keyword evidence="6" id="KW-0521">NADP</keyword>
<keyword evidence="7 11" id="KW-0560">Oxidoreductase</keyword>
<dbReference type="Proteomes" id="UP000237105">
    <property type="component" value="Unassembled WGS sequence"/>
</dbReference>
<evidence type="ECO:0000256" key="11">
    <source>
        <dbReference type="RuleBase" id="RU361177"/>
    </source>
</evidence>
<evidence type="ECO:0000256" key="3">
    <source>
        <dbReference type="ARBA" id="ARBA00009183"/>
    </source>
</evidence>
<reference evidence="14" key="1">
    <citation type="submission" date="2016-06" db="EMBL/GenBank/DDBJ databases">
        <title>Parallel loss of symbiosis genes in relatives of nitrogen-fixing non-legume Parasponia.</title>
        <authorList>
            <person name="Van Velzen R."/>
            <person name="Holmer R."/>
            <person name="Bu F."/>
            <person name="Rutten L."/>
            <person name="Van Zeijl A."/>
            <person name="Liu W."/>
            <person name="Santuari L."/>
            <person name="Cao Q."/>
            <person name="Sharma T."/>
            <person name="Shen D."/>
            <person name="Roswanjaya Y."/>
            <person name="Wardhani T."/>
            <person name="Kalhor M.S."/>
            <person name="Jansen J."/>
            <person name="Van den Hoogen J."/>
            <person name="Gungor B."/>
            <person name="Hartog M."/>
            <person name="Hontelez J."/>
            <person name="Verver J."/>
            <person name="Yang W.-C."/>
            <person name="Schijlen E."/>
            <person name="Repin R."/>
            <person name="Schilthuizen M."/>
            <person name="Schranz E."/>
            <person name="Heidstra R."/>
            <person name="Miyata K."/>
            <person name="Fedorova E."/>
            <person name="Kohlen W."/>
            <person name="Bisseling T."/>
            <person name="Smit S."/>
            <person name="Geurts R."/>
        </authorList>
    </citation>
    <scope>NUCLEOTIDE SEQUENCE [LARGE SCALE GENOMIC DNA]</scope>
    <source>
        <strain evidence="14">cv. WU1-14</strain>
    </source>
</reference>
<evidence type="ECO:0000256" key="7">
    <source>
        <dbReference type="ARBA" id="ARBA00023002"/>
    </source>
</evidence>